<dbReference type="PANTHER" id="PTHR30212">
    <property type="entry name" value="PROTEIN YIIM"/>
    <property type="match status" value="1"/>
</dbReference>
<dbReference type="PATRIC" id="fig|47500.12.peg.3823"/>
<dbReference type="RefSeq" id="WP_043064705.1">
    <property type="nucleotide sequence ID" value="NZ_BJOA01000044.1"/>
</dbReference>
<dbReference type="EMBL" id="LGUG01000004">
    <property type="protein sequence ID" value="KON97414.1"/>
    <property type="molecule type" value="Genomic_DNA"/>
</dbReference>
<evidence type="ECO:0000313" key="4">
    <source>
        <dbReference type="Proteomes" id="UP000037269"/>
    </source>
</evidence>
<dbReference type="OrthoDB" id="9786134at2"/>
<gene>
    <name evidence="2" type="ORF">AF333_20020</name>
    <name evidence="3" type="ORF">SAMN04487909_11020</name>
</gene>
<evidence type="ECO:0000313" key="3">
    <source>
        <dbReference type="EMBL" id="SDI98351.1"/>
    </source>
</evidence>
<dbReference type="Gene3D" id="2.40.33.20">
    <property type="entry name" value="PK beta-barrel domain-like"/>
    <property type="match status" value="1"/>
</dbReference>
<dbReference type="InterPro" id="IPR005302">
    <property type="entry name" value="MoCF_Sase_C"/>
</dbReference>
<dbReference type="GO" id="GO:0003824">
    <property type="term" value="F:catalytic activity"/>
    <property type="evidence" value="ECO:0007669"/>
    <property type="project" value="InterPro"/>
</dbReference>
<keyword evidence="4" id="KW-1185">Reference proteome</keyword>
<dbReference type="PANTHER" id="PTHR30212:SF4">
    <property type="entry name" value="MOSC DOMAIN-CONTAINING PROTEIN"/>
    <property type="match status" value="1"/>
</dbReference>
<dbReference type="Proteomes" id="UP000182836">
    <property type="component" value="Unassembled WGS sequence"/>
</dbReference>
<sequence length="225" mass="25560">MSIEIKSINVGKPITITHKGKEISTGIYKNQVDEPLFLSTLNFDGDAQADLVHHGGVDKAVCVYSYEHYAYWEKELDRELTFGAFGENITVTGMLEDVVCIGDIYQMGEAVVQVSQPRQPCHKLAKKYDVIDLPIKFQNTGFTGFYFRVLEEGWVTQPASMHLIQRSSKNVTVSFANYTMHHDKQNVEAIQRILDVEELSGNWRNTFLKRLEGIEVDANKRLIGE</sequence>
<dbReference type="InterPro" id="IPR052353">
    <property type="entry name" value="Benzoxazolinone_Detox_Enz"/>
</dbReference>
<dbReference type="GO" id="GO:0030170">
    <property type="term" value="F:pyridoxal phosphate binding"/>
    <property type="evidence" value="ECO:0007669"/>
    <property type="project" value="InterPro"/>
</dbReference>
<dbReference type="AlphaFoldDB" id="A0A0D1W4J8"/>
<protein>
    <submittedName>
        <fullName evidence="2">Cytoplasmic protein</fullName>
    </submittedName>
    <submittedName>
        <fullName evidence="3">MOSC domain-containing protein YiiM</fullName>
    </submittedName>
</protein>
<dbReference type="EMBL" id="FNED01000010">
    <property type="protein sequence ID" value="SDI98351.1"/>
    <property type="molecule type" value="Genomic_DNA"/>
</dbReference>
<dbReference type="Pfam" id="PF03475">
    <property type="entry name" value="YiiM_3-alpha"/>
    <property type="match status" value="1"/>
</dbReference>
<proteinExistence type="predicted"/>
<feature type="domain" description="MOSC" evidence="1">
    <location>
        <begin position="30"/>
        <end position="164"/>
    </location>
</feature>
<evidence type="ECO:0000313" key="2">
    <source>
        <dbReference type="EMBL" id="KON97414.1"/>
    </source>
</evidence>
<accession>A0A0D1W4J8</accession>
<dbReference type="GeneID" id="42307441"/>
<dbReference type="STRING" id="47500.AF333_20020"/>
<name>A0A0D1W4J8_ANEMI</name>
<dbReference type="InterPro" id="IPR005163">
    <property type="entry name" value="Tri_helical_YiiM-like"/>
</dbReference>
<dbReference type="GO" id="GO:0030151">
    <property type="term" value="F:molybdenum ion binding"/>
    <property type="evidence" value="ECO:0007669"/>
    <property type="project" value="InterPro"/>
</dbReference>
<dbReference type="Proteomes" id="UP000037269">
    <property type="component" value="Unassembled WGS sequence"/>
</dbReference>
<dbReference type="PROSITE" id="PS51340">
    <property type="entry name" value="MOSC"/>
    <property type="match status" value="1"/>
</dbReference>
<dbReference type="Pfam" id="PF03473">
    <property type="entry name" value="MOSC"/>
    <property type="match status" value="1"/>
</dbReference>
<evidence type="ECO:0000313" key="5">
    <source>
        <dbReference type="Proteomes" id="UP000182836"/>
    </source>
</evidence>
<reference evidence="2 4" key="1">
    <citation type="submission" date="2015-07" db="EMBL/GenBank/DDBJ databases">
        <title>Fjat-14205 dsm 2895.</title>
        <authorList>
            <person name="Liu B."/>
            <person name="Wang J."/>
            <person name="Zhu Y."/>
            <person name="Liu G."/>
            <person name="Chen Q."/>
            <person name="Chen Z."/>
            <person name="Lan J."/>
            <person name="Che J."/>
            <person name="Ge C."/>
            <person name="Shi H."/>
            <person name="Pan Z."/>
            <person name="Liu X."/>
        </authorList>
    </citation>
    <scope>NUCLEOTIDE SEQUENCE [LARGE SCALE GENOMIC DNA]</scope>
    <source>
        <strain evidence="2 4">DSM 2895</strain>
    </source>
</reference>
<dbReference type="SUPFAM" id="SSF50800">
    <property type="entry name" value="PK beta-barrel domain-like"/>
    <property type="match status" value="1"/>
</dbReference>
<evidence type="ECO:0000259" key="1">
    <source>
        <dbReference type="PROSITE" id="PS51340"/>
    </source>
</evidence>
<organism evidence="2 4">
    <name type="scientific">Aneurinibacillus migulanus</name>
    <name type="common">Bacillus migulanus</name>
    <dbReference type="NCBI Taxonomy" id="47500"/>
    <lineage>
        <taxon>Bacteria</taxon>
        <taxon>Bacillati</taxon>
        <taxon>Bacillota</taxon>
        <taxon>Bacilli</taxon>
        <taxon>Bacillales</taxon>
        <taxon>Paenibacillaceae</taxon>
        <taxon>Aneurinibacillus group</taxon>
        <taxon>Aneurinibacillus</taxon>
    </lineage>
</organism>
<reference evidence="3 5" key="2">
    <citation type="submission" date="2016-10" db="EMBL/GenBank/DDBJ databases">
        <authorList>
            <person name="de Groot N.N."/>
        </authorList>
    </citation>
    <scope>NUCLEOTIDE SEQUENCE [LARGE SCALE GENOMIC DNA]</scope>
    <source>
        <strain evidence="3 5">DSM 2895</strain>
    </source>
</reference>
<dbReference type="InterPro" id="IPR011037">
    <property type="entry name" value="Pyrv_Knase-like_insert_dom_sf"/>
</dbReference>